<evidence type="ECO:0000259" key="2">
    <source>
        <dbReference type="Pfam" id="PF00582"/>
    </source>
</evidence>
<dbReference type="AlphaFoldDB" id="A0A382EL24"/>
<proteinExistence type="inferred from homology"/>
<dbReference type="EMBL" id="UINC01044768">
    <property type="protein sequence ID" value="SVB50661.1"/>
    <property type="molecule type" value="Genomic_DNA"/>
</dbReference>
<name>A0A382EL24_9ZZZZ</name>
<dbReference type="PANTHER" id="PTHR46268:SF6">
    <property type="entry name" value="UNIVERSAL STRESS PROTEIN UP12"/>
    <property type="match status" value="1"/>
</dbReference>
<evidence type="ECO:0000313" key="3">
    <source>
        <dbReference type="EMBL" id="SVB50661.1"/>
    </source>
</evidence>
<organism evidence="3">
    <name type="scientific">marine metagenome</name>
    <dbReference type="NCBI Taxonomy" id="408172"/>
    <lineage>
        <taxon>unclassified sequences</taxon>
        <taxon>metagenomes</taxon>
        <taxon>ecological metagenomes</taxon>
    </lineage>
</organism>
<protein>
    <recommendedName>
        <fullName evidence="2">UspA domain-containing protein</fullName>
    </recommendedName>
</protein>
<feature type="domain" description="UspA" evidence="2">
    <location>
        <begin position="173"/>
        <end position="284"/>
    </location>
</feature>
<dbReference type="CDD" id="cd00293">
    <property type="entry name" value="USP-like"/>
    <property type="match status" value="1"/>
</dbReference>
<accession>A0A382EL24</accession>
<evidence type="ECO:0000256" key="1">
    <source>
        <dbReference type="ARBA" id="ARBA00008791"/>
    </source>
</evidence>
<gene>
    <name evidence="3" type="ORF">METZ01_LOCUS203515</name>
</gene>
<dbReference type="PANTHER" id="PTHR46268">
    <property type="entry name" value="STRESS RESPONSE PROTEIN NHAX"/>
    <property type="match status" value="1"/>
</dbReference>
<dbReference type="InterPro" id="IPR014729">
    <property type="entry name" value="Rossmann-like_a/b/a_fold"/>
</dbReference>
<dbReference type="Pfam" id="PF00582">
    <property type="entry name" value="Usp"/>
    <property type="match status" value="1"/>
</dbReference>
<comment type="similarity">
    <text evidence="1">Belongs to the universal stress protein A family.</text>
</comment>
<dbReference type="SUPFAM" id="SSF52402">
    <property type="entry name" value="Adenine nucleotide alpha hydrolases-like"/>
    <property type="match status" value="1"/>
</dbReference>
<dbReference type="InterPro" id="IPR006016">
    <property type="entry name" value="UspA"/>
</dbReference>
<reference evidence="3" key="1">
    <citation type="submission" date="2018-05" db="EMBL/GenBank/DDBJ databases">
        <authorList>
            <person name="Lanie J.A."/>
            <person name="Ng W.-L."/>
            <person name="Kazmierczak K.M."/>
            <person name="Andrzejewski T.M."/>
            <person name="Davidsen T.M."/>
            <person name="Wayne K.J."/>
            <person name="Tettelin H."/>
            <person name="Glass J.I."/>
            <person name="Rusch D."/>
            <person name="Podicherti R."/>
            <person name="Tsui H.-C.T."/>
            <person name="Winkler M.E."/>
        </authorList>
    </citation>
    <scope>NUCLEOTIDE SEQUENCE</scope>
</reference>
<sequence length="286" mass="32137">MKILIAIGSKQYSKSTLNLGMKVAQAFNAKTTIIDVGEKISEFSSQLVELAQDQMESWDFDPPGVDVLEWAFNYLSDNSLIDSKQIETGFPKNRLIDDGEDRKLVYLSGTVCEDVNLILRNGDIISELREEVQYGGYDVTIVGKSQKRNMSHDLLQYINSSILVVNQYNNEKFNRVLLPIDDSPGSMKAAKYGIRVALAYNIGIDIFTVIDNGVSTEDDSMKVSKILKLIRRSAVDHTYLEEEGDPVEKIIEKANDDKIIVMRASTMSPIKRYFKGSKPLSVMNKC</sequence>
<feature type="non-terminal residue" evidence="3">
    <location>
        <position position="286"/>
    </location>
</feature>
<dbReference type="Gene3D" id="3.40.50.620">
    <property type="entry name" value="HUPs"/>
    <property type="match status" value="2"/>
</dbReference>